<keyword evidence="1" id="KW-0732">Signal</keyword>
<keyword evidence="3" id="KW-1185">Reference proteome</keyword>
<feature type="signal peptide" evidence="1">
    <location>
        <begin position="1"/>
        <end position="23"/>
    </location>
</feature>
<dbReference type="Proteomes" id="UP000255024">
    <property type="component" value="Unassembled WGS sequence"/>
</dbReference>
<reference evidence="2 3" key="1">
    <citation type="submission" date="2018-06" db="EMBL/GenBank/DDBJ databases">
        <authorList>
            <consortium name="Pathogen Informatics"/>
            <person name="Doyle S."/>
        </authorList>
    </citation>
    <scope>NUCLEOTIDE SEQUENCE [LARGE SCALE GENOMIC DNA]</scope>
    <source>
        <strain evidence="2 3">NCTC11179</strain>
    </source>
</reference>
<organism evidence="2 3">
    <name type="scientific">Myroides odoratus</name>
    <name type="common">Flavobacterium odoratum</name>
    <dbReference type="NCBI Taxonomy" id="256"/>
    <lineage>
        <taxon>Bacteria</taxon>
        <taxon>Pseudomonadati</taxon>
        <taxon>Bacteroidota</taxon>
        <taxon>Flavobacteriia</taxon>
        <taxon>Flavobacteriales</taxon>
        <taxon>Flavobacteriaceae</taxon>
        <taxon>Myroides</taxon>
    </lineage>
</organism>
<dbReference type="RefSeq" id="WP_115092322.1">
    <property type="nucleotide sequence ID" value="NZ_CP068107.1"/>
</dbReference>
<dbReference type="AlphaFoldDB" id="A0A378U3E2"/>
<dbReference type="EMBL" id="UGQL01000002">
    <property type="protein sequence ID" value="STZ69647.1"/>
    <property type="molecule type" value="Genomic_DNA"/>
</dbReference>
<evidence type="ECO:0000313" key="2">
    <source>
        <dbReference type="EMBL" id="STZ69647.1"/>
    </source>
</evidence>
<sequence length="258" mass="29908">MIQKKYFKLYTLFLLLLATPGFAQTTSSLFKNYTNFLNVSFYDSSPFIQIKEVESSFPHASSVNGQPSFWDFILVNYTERLDYDALAQIKDTMVVQQKVIQHLEQDKRFGSLLQTYEAKVLDHTQAKDTVSMDEILNVAVKFFNLTGVTPGGYSSRICVGINALKYTEKKRSPYLEAFAFDAIINNLNNEIYPFYDDFIQSVHNVYKLNLGIDEQEQVLRAQGAIFVQMFQSIELQKLLLEEYERKKNILPFYLITKK</sequence>
<gene>
    <name evidence="2" type="ORF">NCTC11179_03160</name>
</gene>
<protein>
    <submittedName>
        <fullName evidence="2">Uncharacterized protein</fullName>
    </submittedName>
</protein>
<evidence type="ECO:0000313" key="3">
    <source>
        <dbReference type="Proteomes" id="UP000255024"/>
    </source>
</evidence>
<proteinExistence type="predicted"/>
<accession>A0A378U3E2</accession>
<feature type="chain" id="PRO_5017087017" evidence="1">
    <location>
        <begin position="24"/>
        <end position="258"/>
    </location>
</feature>
<name>A0A378U3E2_MYROD</name>
<evidence type="ECO:0000256" key="1">
    <source>
        <dbReference type="SAM" id="SignalP"/>
    </source>
</evidence>